<organism evidence="6 7">
    <name type="scientific">Plenodomus tracheiphilus IPT5</name>
    <dbReference type="NCBI Taxonomy" id="1408161"/>
    <lineage>
        <taxon>Eukaryota</taxon>
        <taxon>Fungi</taxon>
        <taxon>Dikarya</taxon>
        <taxon>Ascomycota</taxon>
        <taxon>Pezizomycotina</taxon>
        <taxon>Dothideomycetes</taxon>
        <taxon>Pleosporomycetidae</taxon>
        <taxon>Pleosporales</taxon>
        <taxon>Pleosporineae</taxon>
        <taxon>Leptosphaeriaceae</taxon>
        <taxon>Plenodomus</taxon>
    </lineage>
</organism>
<keyword evidence="2" id="KW-0560">Oxidoreductase</keyword>
<dbReference type="Pfam" id="PF00264">
    <property type="entry name" value="Tyrosinase"/>
    <property type="match status" value="1"/>
</dbReference>
<proteinExistence type="predicted"/>
<dbReference type="PROSITE" id="PS00497">
    <property type="entry name" value="TYROSINASE_1"/>
    <property type="match status" value="1"/>
</dbReference>
<dbReference type="OrthoDB" id="6132182at2759"/>
<feature type="signal peptide" evidence="3">
    <location>
        <begin position="1"/>
        <end position="19"/>
    </location>
</feature>
<sequence length="420" mass="46050">MRAAFLSAAWLATAASASAIPAFEETSPALSFDKRDDISLGALGGKILQADVYAGLAAINQQIFQATQKSSQWKTCNPLNIVVRREWATFSTTEKKNYISAVQCMSKLPSKTPESVCPGCKNRYDDFVGVHIQQTFAIHNTGNFLAWHRYFTYAYEQTLRKECGYKGYQPYYNWPRWAEDPMKSPVLDGSATSMGGNGVAGCTNQTFYGIPTNEAPMIKVPKGSGGGCVSSGPFKDWTVNLGPVFTDLTCTPANPISDFMDPKFGLGHNPRCLKRDISSWVSSQWTNDASVVKLLNSKDIQTFWSDMQGGVPAFENNFMGVHTAGHFTAGGDPGSDFFTSPGDPYFFFHHAQIDRVWWTWQNLNPSERTNAIYGTIAIGDPTAPATKLSDTMSLGYAYAGNITVESAMSTMGGPFCYTYI</sequence>
<keyword evidence="1" id="KW-0479">Metal-binding</keyword>
<dbReference type="GO" id="GO:0046872">
    <property type="term" value="F:metal ion binding"/>
    <property type="evidence" value="ECO:0007669"/>
    <property type="project" value="UniProtKB-KW"/>
</dbReference>
<evidence type="ECO:0000259" key="4">
    <source>
        <dbReference type="PROSITE" id="PS00497"/>
    </source>
</evidence>
<dbReference type="InterPro" id="IPR050316">
    <property type="entry name" value="Tyrosinase/Hemocyanin"/>
</dbReference>
<reference evidence="6" key="1">
    <citation type="submission" date="2020-01" db="EMBL/GenBank/DDBJ databases">
        <authorList>
            <consortium name="DOE Joint Genome Institute"/>
            <person name="Haridas S."/>
            <person name="Albert R."/>
            <person name="Binder M."/>
            <person name="Bloem J."/>
            <person name="Labutti K."/>
            <person name="Salamov A."/>
            <person name="Andreopoulos B."/>
            <person name="Baker S.E."/>
            <person name="Barry K."/>
            <person name="Bills G."/>
            <person name="Bluhm B.H."/>
            <person name="Cannon C."/>
            <person name="Castanera R."/>
            <person name="Culley D.E."/>
            <person name="Daum C."/>
            <person name="Ezra D."/>
            <person name="Gonzalez J.B."/>
            <person name="Henrissat B."/>
            <person name="Kuo A."/>
            <person name="Liang C."/>
            <person name="Lipzen A."/>
            <person name="Lutzoni F."/>
            <person name="Magnuson J."/>
            <person name="Mondo S."/>
            <person name="Nolan M."/>
            <person name="Ohm R."/>
            <person name="Pangilinan J."/>
            <person name="Park H.-J."/>
            <person name="Ramirez L."/>
            <person name="Alfaro M."/>
            <person name="Sun H."/>
            <person name="Tritt A."/>
            <person name="Yoshinaga Y."/>
            <person name="Zwiers L.-H."/>
            <person name="Turgeon B.G."/>
            <person name="Goodwin S.B."/>
            <person name="Spatafora J.W."/>
            <person name="Crous P.W."/>
            <person name="Grigoriev I.V."/>
        </authorList>
    </citation>
    <scope>NUCLEOTIDE SEQUENCE</scope>
    <source>
        <strain evidence="6">IPT5</strain>
    </source>
</reference>
<dbReference type="EMBL" id="MU006290">
    <property type="protein sequence ID" value="KAF2855768.1"/>
    <property type="molecule type" value="Genomic_DNA"/>
</dbReference>
<evidence type="ECO:0000256" key="3">
    <source>
        <dbReference type="SAM" id="SignalP"/>
    </source>
</evidence>
<dbReference type="PROSITE" id="PS00498">
    <property type="entry name" value="TYROSINASE_2"/>
    <property type="match status" value="1"/>
</dbReference>
<feature type="chain" id="PRO_5025393178" evidence="3">
    <location>
        <begin position="20"/>
        <end position="420"/>
    </location>
</feature>
<evidence type="ECO:0000313" key="6">
    <source>
        <dbReference type="EMBL" id="KAF2855768.1"/>
    </source>
</evidence>
<dbReference type="PRINTS" id="PR00092">
    <property type="entry name" value="TYROSINASE"/>
</dbReference>
<evidence type="ECO:0000313" key="7">
    <source>
        <dbReference type="Proteomes" id="UP000799423"/>
    </source>
</evidence>
<dbReference type="Gene3D" id="1.10.1280.10">
    <property type="entry name" value="Di-copper center containing domain from catechol oxidase"/>
    <property type="match status" value="1"/>
</dbReference>
<accession>A0A6A7BNR0</accession>
<protein>
    <submittedName>
        <fullName evidence="6">Di-copper centre-containing protein</fullName>
    </submittedName>
</protein>
<keyword evidence="7" id="KW-1185">Reference proteome</keyword>
<dbReference type="Proteomes" id="UP000799423">
    <property type="component" value="Unassembled WGS sequence"/>
</dbReference>
<dbReference type="PANTHER" id="PTHR11474">
    <property type="entry name" value="TYROSINASE FAMILY MEMBER"/>
    <property type="match status" value="1"/>
</dbReference>
<gene>
    <name evidence="6" type="ORF">T440DRAFT_475131</name>
</gene>
<dbReference type="InterPro" id="IPR002227">
    <property type="entry name" value="Tyrosinase_Cu-bd"/>
</dbReference>
<keyword evidence="3" id="KW-0732">Signal</keyword>
<evidence type="ECO:0000256" key="2">
    <source>
        <dbReference type="ARBA" id="ARBA00023002"/>
    </source>
</evidence>
<evidence type="ECO:0000256" key="1">
    <source>
        <dbReference type="ARBA" id="ARBA00022723"/>
    </source>
</evidence>
<feature type="domain" description="Tyrosinase copper-binding" evidence="5">
    <location>
        <begin position="343"/>
        <end position="354"/>
    </location>
</feature>
<dbReference type="AlphaFoldDB" id="A0A6A7BNR0"/>
<name>A0A6A7BNR0_9PLEO</name>
<evidence type="ECO:0000259" key="5">
    <source>
        <dbReference type="PROSITE" id="PS00498"/>
    </source>
</evidence>
<dbReference type="SUPFAM" id="SSF48056">
    <property type="entry name" value="Di-copper centre-containing domain"/>
    <property type="match status" value="1"/>
</dbReference>
<feature type="domain" description="Tyrosinase copper-binding" evidence="4">
    <location>
        <begin position="139"/>
        <end position="156"/>
    </location>
</feature>
<dbReference type="PANTHER" id="PTHR11474:SF125">
    <property type="entry name" value="N-ACETYL-6-HYDROXYTRYPTOPHAN OXIDASE IVOB-RELATED"/>
    <property type="match status" value="1"/>
</dbReference>
<dbReference type="GO" id="GO:0016491">
    <property type="term" value="F:oxidoreductase activity"/>
    <property type="evidence" value="ECO:0007669"/>
    <property type="project" value="UniProtKB-KW"/>
</dbReference>
<dbReference type="InterPro" id="IPR008922">
    <property type="entry name" value="Di-copper_centre_dom_sf"/>
</dbReference>